<reference evidence="1" key="2">
    <citation type="submission" date="2014-09" db="EMBL/GenBank/DDBJ databases">
        <authorList>
            <person name="Magalhaes I.L.F."/>
            <person name="Oliveira U."/>
            <person name="Santos F.R."/>
            <person name="Vidigal T.H.D.A."/>
            <person name="Brescovit A.D."/>
            <person name="Santos A.J."/>
        </authorList>
    </citation>
    <scope>NUCLEOTIDE SEQUENCE</scope>
    <source>
        <strain evidence="1">LMG 23848T</strain>
    </source>
</reference>
<dbReference type="AlphaFoldDB" id="A0A0U5F578"/>
<dbReference type="Proteomes" id="UP000657200">
    <property type="component" value="Unassembled WGS sequence"/>
</dbReference>
<protein>
    <submittedName>
        <fullName evidence="2">DUF2313 domain-containing protein</fullName>
    </submittedName>
    <submittedName>
        <fullName evidence="1">Putative tail protein</fullName>
    </submittedName>
</protein>
<dbReference type="PATRIC" id="fig|431306.5.peg.1851"/>
<gene>
    <name evidence="1" type="ORF">AGA_1810</name>
    <name evidence="2" type="ORF">GOB80_11300</name>
</gene>
<dbReference type="EMBL" id="WOTE01000008">
    <property type="protein sequence ID" value="NHO40256.1"/>
    <property type="molecule type" value="Genomic_DNA"/>
</dbReference>
<sequence length="198" mass="21885">MSIPTWTASQILEQFKKTMPFGRAWPREAGTVLDGVLSGFMPMAERVINDARSIVPNVFPATASYLLLEWQKTLGLPDPCAGSNPSLEQQQRQVAARMGDAGGSSIEYYVRFAKTLGYTITITEFSAARADFLRADDPVADAFWDYVWRVNAPETTVNYFSADASYADEALATWGDAVLECEITSRAPAHTRVFFSYG</sequence>
<dbReference type="OrthoDB" id="6592844at2"/>
<dbReference type="Pfam" id="PF10076">
    <property type="entry name" value="Phage_Mu_Gp48"/>
    <property type="match status" value="1"/>
</dbReference>
<keyword evidence="4" id="KW-1185">Reference proteome</keyword>
<reference evidence="3" key="1">
    <citation type="submission" date="2014-09" db="EMBL/GenBank/DDBJ databases">
        <authorList>
            <person name="Illeghems K.G."/>
        </authorList>
    </citation>
    <scope>NUCLEOTIDE SEQUENCE [LARGE SCALE GENOMIC DNA]</scope>
    <source>
        <strain evidence="3">LMG 23848T</strain>
    </source>
</reference>
<evidence type="ECO:0000313" key="2">
    <source>
        <dbReference type="EMBL" id="NHO40256.1"/>
    </source>
</evidence>
<dbReference type="RefSeq" id="WP_059023846.1">
    <property type="nucleotide sequence ID" value="NZ_LN609302.1"/>
</dbReference>
<evidence type="ECO:0000313" key="1">
    <source>
        <dbReference type="EMBL" id="CEF56150.1"/>
    </source>
</evidence>
<accession>A0A0U5F578</accession>
<organism evidence="1 3">
    <name type="scientific">Acetobacter ghanensis</name>
    <dbReference type="NCBI Taxonomy" id="431306"/>
    <lineage>
        <taxon>Bacteria</taxon>
        <taxon>Pseudomonadati</taxon>
        <taxon>Pseudomonadota</taxon>
        <taxon>Alphaproteobacteria</taxon>
        <taxon>Acetobacterales</taxon>
        <taxon>Acetobacteraceae</taxon>
        <taxon>Acetobacter</taxon>
    </lineage>
</organism>
<proteinExistence type="predicted"/>
<evidence type="ECO:0000313" key="4">
    <source>
        <dbReference type="Proteomes" id="UP000657200"/>
    </source>
</evidence>
<dbReference type="Proteomes" id="UP000068250">
    <property type="component" value="Chromosome I"/>
</dbReference>
<reference evidence="2 4" key="3">
    <citation type="journal article" date="2020" name="Int. J. Syst. Evol. Microbiol.">
        <title>Novel acetic acid bacteria from cider fermentations: Acetobacter conturbans sp. nov. and Acetobacter fallax sp. nov.</title>
        <authorList>
            <person name="Sombolestani A.S."/>
            <person name="Cleenwerck I."/>
            <person name="Cnockaert M."/>
            <person name="Borremans W."/>
            <person name="Wieme A.D."/>
            <person name="De Vuyst L."/>
            <person name="Vandamme P."/>
        </authorList>
    </citation>
    <scope>NUCLEOTIDE SEQUENCE [LARGE SCALE GENOMIC DNA]</scope>
    <source>
        <strain evidence="2 4">LMG 23848</strain>
    </source>
</reference>
<dbReference type="InterPro" id="IPR018755">
    <property type="entry name" value="Phage_Mu_Gp48"/>
</dbReference>
<dbReference type="STRING" id="431306.AGA_1810"/>
<name>A0A0U5F578_9PROT</name>
<dbReference type="EMBL" id="LN609302">
    <property type="protein sequence ID" value="CEF56150.1"/>
    <property type="molecule type" value="Genomic_DNA"/>
</dbReference>
<evidence type="ECO:0000313" key="3">
    <source>
        <dbReference type="Proteomes" id="UP000068250"/>
    </source>
</evidence>